<comment type="caution">
    <text evidence="6">The sequence shown here is derived from an EMBL/GenBank/DDBJ whole genome shotgun (WGS) entry which is preliminary data.</text>
</comment>
<evidence type="ECO:0000259" key="5">
    <source>
        <dbReference type="PROSITE" id="PS50893"/>
    </source>
</evidence>
<dbReference type="Proteomes" id="UP000295818">
    <property type="component" value="Unassembled WGS sequence"/>
</dbReference>
<dbReference type="SUPFAM" id="SSF52540">
    <property type="entry name" value="P-loop containing nucleoside triphosphate hydrolases"/>
    <property type="match status" value="1"/>
</dbReference>
<reference evidence="6 7" key="1">
    <citation type="journal article" date="2015" name="Stand. Genomic Sci.">
        <title>Genomic Encyclopedia of Bacterial and Archaeal Type Strains, Phase III: the genomes of soil and plant-associated and newly described type strains.</title>
        <authorList>
            <person name="Whitman W.B."/>
            <person name="Woyke T."/>
            <person name="Klenk H.P."/>
            <person name="Zhou Y."/>
            <person name="Lilburn T.G."/>
            <person name="Beck B.J."/>
            <person name="De Vos P."/>
            <person name="Vandamme P."/>
            <person name="Eisen J.A."/>
            <person name="Garrity G."/>
            <person name="Hugenholtz P."/>
            <person name="Kyrpides N.C."/>
        </authorList>
    </citation>
    <scope>NUCLEOTIDE SEQUENCE [LARGE SCALE GENOMIC DNA]</scope>
    <source>
        <strain evidence="6 7">VKM Ac-2538</strain>
    </source>
</reference>
<dbReference type="Gene3D" id="3.40.50.300">
    <property type="entry name" value="P-loop containing nucleotide triphosphate hydrolases"/>
    <property type="match status" value="1"/>
</dbReference>
<evidence type="ECO:0000256" key="2">
    <source>
        <dbReference type="ARBA" id="ARBA00022448"/>
    </source>
</evidence>
<dbReference type="GO" id="GO:0005524">
    <property type="term" value="F:ATP binding"/>
    <property type="evidence" value="ECO:0007669"/>
    <property type="project" value="UniProtKB-KW"/>
</dbReference>
<organism evidence="6 7">
    <name type="scientific">Kribbella orskensis</name>
    <dbReference type="NCBI Taxonomy" id="2512216"/>
    <lineage>
        <taxon>Bacteria</taxon>
        <taxon>Bacillati</taxon>
        <taxon>Actinomycetota</taxon>
        <taxon>Actinomycetes</taxon>
        <taxon>Propionibacteriales</taxon>
        <taxon>Kribbellaceae</taxon>
        <taxon>Kribbella</taxon>
    </lineage>
</organism>
<dbReference type="PROSITE" id="PS50893">
    <property type="entry name" value="ABC_TRANSPORTER_2"/>
    <property type="match status" value="1"/>
</dbReference>
<dbReference type="InterPro" id="IPR027417">
    <property type="entry name" value="P-loop_NTPase"/>
</dbReference>
<dbReference type="EMBL" id="SLWM01000045">
    <property type="protein sequence ID" value="TCO08544.1"/>
    <property type="molecule type" value="Genomic_DNA"/>
</dbReference>
<dbReference type="SMART" id="SM00382">
    <property type="entry name" value="AAA"/>
    <property type="match status" value="1"/>
</dbReference>
<evidence type="ECO:0000256" key="1">
    <source>
        <dbReference type="ARBA" id="ARBA00005417"/>
    </source>
</evidence>
<keyword evidence="2" id="KW-0813">Transport</keyword>
<evidence type="ECO:0000313" key="7">
    <source>
        <dbReference type="Proteomes" id="UP000295818"/>
    </source>
</evidence>
<sequence length="244" mass="25688">MTIRNFGAMTEIALRGLTKKYGDVIAVDDLSADIRSGRVTGFLGPNGAGKTTTLRMLLGLARPTSGTATIDGVAYRDLSTPTRRVGAVLDTGVFHPARTGRNALRVYATAAGLGTAGLDAVLDTVELGRAAGRRVGGYSLGMRQRLALAAALLGEPDVLVLDEPTNGLDPHGVHWLRGFIRTYAAGGGTVLVSSHLLAELTNTVDDVLIINRGRLVEHASLAELTNATTSLESRFLELTTERPS</sequence>
<protein>
    <submittedName>
        <fullName evidence="6">ABC-2 type transport system ATP-binding protein</fullName>
    </submittedName>
</protein>
<name>A0ABY2B691_9ACTN</name>
<proteinExistence type="inferred from homology"/>
<dbReference type="Pfam" id="PF00005">
    <property type="entry name" value="ABC_tran"/>
    <property type="match status" value="1"/>
</dbReference>
<dbReference type="InterPro" id="IPR003593">
    <property type="entry name" value="AAA+_ATPase"/>
</dbReference>
<evidence type="ECO:0000256" key="3">
    <source>
        <dbReference type="ARBA" id="ARBA00022741"/>
    </source>
</evidence>
<dbReference type="InterPro" id="IPR017871">
    <property type="entry name" value="ABC_transporter-like_CS"/>
</dbReference>
<feature type="domain" description="ABC transporter" evidence="5">
    <location>
        <begin position="12"/>
        <end position="237"/>
    </location>
</feature>
<comment type="similarity">
    <text evidence="1">Belongs to the ABC transporter superfamily.</text>
</comment>
<accession>A0ABY2B691</accession>
<dbReference type="PROSITE" id="PS00211">
    <property type="entry name" value="ABC_TRANSPORTER_1"/>
    <property type="match status" value="1"/>
</dbReference>
<evidence type="ECO:0000313" key="6">
    <source>
        <dbReference type="EMBL" id="TCO08544.1"/>
    </source>
</evidence>
<dbReference type="InterPro" id="IPR003439">
    <property type="entry name" value="ABC_transporter-like_ATP-bd"/>
</dbReference>
<gene>
    <name evidence="6" type="ORF">EV644_14510</name>
</gene>
<keyword evidence="3" id="KW-0547">Nucleotide-binding</keyword>
<dbReference type="PANTHER" id="PTHR43335:SF4">
    <property type="entry name" value="ABC TRANSPORTER, ATP-BINDING PROTEIN"/>
    <property type="match status" value="1"/>
</dbReference>
<keyword evidence="7" id="KW-1185">Reference proteome</keyword>
<evidence type="ECO:0000256" key="4">
    <source>
        <dbReference type="ARBA" id="ARBA00022840"/>
    </source>
</evidence>
<dbReference type="PANTHER" id="PTHR43335">
    <property type="entry name" value="ABC TRANSPORTER, ATP-BINDING PROTEIN"/>
    <property type="match status" value="1"/>
</dbReference>
<keyword evidence="4 6" id="KW-0067">ATP-binding</keyword>